<name>A0A8T5YMR6_ECOLX</name>
<proteinExistence type="predicted"/>
<comment type="caution">
    <text evidence="1">The sequence shown here is derived from an EMBL/GenBank/DDBJ whole genome shotgun (WGS) entry which is preliminary data.</text>
</comment>
<protein>
    <submittedName>
        <fullName evidence="1">Phage recombination protein Bet</fullName>
    </submittedName>
</protein>
<dbReference type="Proteomes" id="UP000462271">
    <property type="component" value="Unassembled WGS sequence"/>
</dbReference>
<dbReference type="EMBL" id="WTML01000643">
    <property type="protein sequence ID" value="MWL01587.1"/>
    <property type="molecule type" value="Genomic_DNA"/>
</dbReference>
<accession>A0A8T5YMR6</accession>
<gene>
    <name evidence="1" type="ORF">GQM21_31500</name>
</gene>
<evidence type="ECO:0000313" key="1">
    <source>
        <dbReference type="EMBL" id="MWL01587.1"/>
    </source>
</evidence>
<dbReference type="AlphaFoldDB" id="A0A8T5YMR6"/>
<sequence>MSTALATLAGKLAERVGMDSVDPQELITTLRQT</sequence>
<reference evidence="1 2" key="1">
    <citation type="submission" date="2019-12" db="EMBL/GenBank/DDBJ databases">
        <title>Enteriobacteria Tanzani isolates_10432.</title>
        <authorList>
            <person name="Subbiah M."/>
            <person name="Call D."/>
        </authorList>
    </citation>
    <scope>NUCLEOTIDE SEQUENCE [LARGE SCALE GENOMIC DNA]</scope>
    <source>
        <strain evidence="1 2">10432wG8</strain>
    </source>
</reference>
<feature type="non-terminal residue" evidence="1">
    <location>
        <position position="33"/>
    </location>
</feature>
<organism evidence="1 2">
    <name type="scientific">Escherichia coli</name>
    <dbReference type="NCBI Taxonomy" id="562"/>
    <lineage>
        <taxon>Bacteria</taxon>
        <taxon>Pseudomonadati</taxon>
        <taxon>Pseudomonadota</taxon>
        <taxon>Gammaproteobacteria</taxon>
        <taxon>Enterobacterales</taxon>
        <taxon>Enterobacteriaceae</taxon>
        <taxon>Escherichia</taxon>
    </lineage>
</organism>
<evidence type="ECO:0000313" key="2">
    <source>
        <dbReference type="Proteomes" id="UP000462271"/>
    </source>
</evidence>